<protein>
    <submittedName>
        <fullName evidence="1">Uncharacterized protein</fullName>
    </submittedName>
</protein>
<proteinExistence type="predicted"/>
<name>A0A9P6FN09_9FUNG</name>
<gene>
    <name evidence="1" type="ORF">BGW38_005423</name>
</gene>
<evidence type="ECO:0000313" key="2">
    <source>
        <dbReference type="Proteomes" id="UP000780801"/>
    </source>
</evidence>
<dbReference type="Proteomes" id="UP000780801">
    <property type="component" value="Unassembled WGS sequence"/>
</dbReference>
<dbReference type="AlphaFoldDB" id="A0A9P6FN09"/>
<reference evidence="1" key="1">
    <citation type="journal article" date="2020" name="Fungal Divers.">
        <title>Resolving the Mortierellaceae phylogeny through synthesis of multi-gene phylogenetics and phylogenomics.</title>
        <authorList>
            <person name="Vandepol N."/>
            <person name="Liber J."/>
            <person name="Desiro A."/>
            <person name="Na H."/>
            <person name="Kennedy M."/>
            <person name="Barry K."/>
            <person name="Grigoriev I.V."/>
            <person name="Miller A.N."/>
            <person name="O'Donnell K."/>
            <person name="Stajich J.E."/>
            <person name="Bonito G."/>
        </authorList>
    </citation>
    <scope>NUCLEOTIDE SEQUENCE</scope>
    <source>
        <strain evidence="1">KOD1015</strain>
    </source>
</reference>
<comment type="caution">
    <text evidence="1">The sequence shown here is derived from an EMBL/GenBank/DDBJ whole genome shotgun (WGS) entry which is preliminary data.</text>
</comment>
<evidence type="ECO:0000313" key="1">
    <source>
        <dbReference type="EMBL" id="KAF9578670.1"/>
    </source>
</evidence>
<dbReference type="EMBL" id="JAABOA010003439">
    <property type="protein sequence ID" value="KAF9578670.1"/>
    <property type="molecule type" value="Genomic_DNA"/>
</dbReference>
<accession>A0A9P6FN09</accession>
<organism evidence="1 2">
    <name type="scientific">Lunasporangiospora selenospora</name>
    <dbReference type="NCBI Taxonomy" id="979761"/>
    <lineage>
        <taxon>Eukaryota</taxon>
        <taxon>Fungi</taxon>
        <taxon>Fungi incertae sedis</taxon>
        <taxon>Mucoromycota</taxon>
        <taxon>Mortierellomycotina</taxon>
        <taxon>Mortierellomycetes</taxon>
        <taxon>Mortierellales</taxon>
        <taxon>Mortierellaceae</taxon>
        <taxon>Lunasporangiospora</taxon>
    </lineage>
</organism>
<keyword evidence="2" id="KW-1185">Reference proteome</keyword>
<sequence length="125" mass="13633">MTQAFADLTWTQLDANQTCFAGQRAQELTGQYFTQDVGGCIVQIVGTEYECSSTGHRFSAYCYATVWLKEKKPPGGVPSVSTFYCNQCTSACNDPRDCKFLIGDNENQDIIEGAVQIVGGCFSSV</sequence>